<feature type="domain" description="ZZ-type" evidence="5">
    <location>
        <begin position="418"/>
        <end position="463"/>
    </location>
</feature>
<dbReference type="SUPFAM" id="SSF54277">
    <property type="entry name" value="CAD &amp; PB1 domains"/>
    <property type="match status" value="1"/>
</dbReference>
<evidence type="ECO:0000313" key="7">
    <source>
        <dbReference type="EMBL" id="CAI9754647.1"/>
    </source>
</evidence>
<dbReference type="PANTHER" id="PTHR20930">
    <property type="entry name" value="OVARIAN CARCINOMA ANTIGEN CA125-RELATED"/>
    <property type="match status" value="1"/>
</dbReference>
<dbReference type="Gene3D" id="3.10.20.90">
    <property type="entry name" value="Phosphatidylinositol 3-kinase Catalytic Subunit, Chain A, domain 1"/>
    <property type="match status" value="1"/>
</dbReference>
<organism evidence="7 8">
    <name type="scientific">Fraxinus pennsylvanica</name>
    <dbReference type="NCBI Taxonomy" id="56036"/>
    <lineage>
        <taxon>Eukaryota</taxon>
        <taxon>Viridiplantae</taxon>
        <taxon>Streptophyta</taxon>
        <taxon>Embryophyta</taxon>
        <taxon>Tracheophyta</taxon>
        <taxon>Spermatophyta</taxon>
        <taxon>Magnoliopsida</taxon>
        <taxon>eudicotyledons</taxon>
        <taxon>Gunneridae</taxon>
        <taxon>Pentapetalae</taxon>
        <taxon>asterids</taxon>
        <taxon>lamiids</taxon>
        <taxon>Lamiales</taxon>
        <taxon>Oleaceae</taxon>
        <taxon>Oleeae</taxon>
        <taxon>Fraxinus</taxon>
    </lineage>
</organism>
<reference evidence="7" key="1">
    <citation type="submission" date="2023-05" db="EMBL/GenBank/DDBJ databases">
        <authorList>
            <person name="Huff M."/>
        </authorList>
    </citation>
    <scope>NUCLEOTIDE SEQUENCE</scope>
</reference>
<feature type="domain" description="PB1" evidence="6">
    <location>
        <begin position="5"/>
        <end position="89"/>
    </location>
</feature>
<dbReference type="SUPFAM" id="SSF57850">
    <property type="entry name" value="RING/U-box"/>
    <property type="match status" value="1"/>
</dbReference>
<name>A0AAD2DHG1_9LAMI</name>
<dbReference type="Pfam" id="PF00564">
    <property type="entry name" value="PB1"/>
    <property type="match status" value="1"/>
</dbReference>
<dbReference type="SMART" id="SM00291">
    <property type="entry name" value="ZnF_ZZ"/>
    <property type="match status" value="1"/>
</dbReference>
<keyword evidence="3" id="KW-0862">Zinc</keyword>
<keyword evidence="1" id="KW-0479">Metal-binding</keyword>
<evidence type="ECO:0000259" key="5">
    <source>
        <dbReference type="SMART" id="SM00291"/>
    </source>
</evidence>
<dbReference type="CDD" id="cd14947">
    <property type="entry name" value="NBR1_like"/>
    <property type="match status" value="1"/>
</dbReference>
<dbReference type="Pfam" id="PF00569">
    <property type="entry name" value="ZZ"/>
    <property type="match status" value="1"/>
</dbReference>
<evidence type="ECO:0000256" key="3">
    <source>
        <dbReference type="ARBA" id="ARBA00022833"/>
    </source>
</evidence>
<dbReference type="InterPro" id="IPR013783">
    <property type="entry name" value="Ig-like_fold"/>
</dbReference>
<feature type="compositionally biased region" description="Basic and acidic residues" evidence="4">
    <location>
        <begin position="197"/>
        <end position="223"/>
    </location>
</feature>
<evidence type="ECO:0000256" key="4">
    <source>
        <dbReference type="SAM" id="MobiDB-lite"/>
    </source>
</evidence>
<feature type="region of interest" description="Disordered" evidence="4">
    <location>
        <begin position="328"/>
        <end position="363"/>
    </location>
</feature>
<gene>
    <name evidence="7" type="ORF">FPE_LOCUS2078</name>
</gene>
<dbReference type="InterPro" id="IPR043145">
    <property type="entry name" value="Znf_ZZ_sf"/>
</dbReference>
<feature type="compositionally biased region" description="Polar residues" evidence="4">
    <location>
        <begin position="178"/>
        <end position="190"/>
    </location>
</feature>
<feature type="region of interest" description="Disordered" evidence="4">
    <location>
        <begin position="176"/>
        <end position="224"/>
    </location>
</feature>
<evidence type="ECO:0000256" key="2">
    <source>
        <dbReference type="ARBA" id="ARBA00022771"/>
    </source>
</evidence>
<dbReference type="Proteomes" id="UP000834106">
    <property type="component" value="Chromosome 1"/>
</dbReference>
<accession>A0AAD2DHG1</accession>
<keyword evidence="2" id="KW-0863">Zinc-finger</keyword>
<dbReference type="AlphaFoldDB" id="A0AAD2DHG1"/>
<evidence type="ECO:0000259" key="6">
    <source>
        <dbReference type="SMART" id="SM00666"/>
    </source>
</evidence>
<dbReference type="InterPro" id="IPR032350">
    <property type="entry name" value="Nbr1_FW"/>
</dbReference>
<dbReference type="Gene3D" id="3.30.60.90">
    <property type="match status" value="1"/>
</dbReference>
<feature type="compositionally biased region" description="Basic and acidic residues" evidence="4">
    <location>
        <begin position="328"/>
        <end position="339"/>
    </location>
</feature>
<dbReference type="GO" id="GO:0008270">
    <property type="term" value="F:zinc ion binding"/>
    <property type="evidence" value="ECO:0007669"/>
    <property type="project" value="UniProtKB-KW"/>
</dbReference>
<dbReference type="EMBL" id="OU503036">
    <property type="protein sequence ID" value="CAI9754647.1"/>
    <property type="molecule type" value="Genomic_DNA"/>
</dbReference>
<protein>
    <submittedName>
        <fullName evidence="7">Uncharacterized protein</fullName>
    </submittedName>
</protein>
<dbReference type="InterPro" id="IPR000270">
    <property type="entry name" value="PB1_dom"/>
</dbReference>
<sequence length="719" mass="78337">METSTIVIKAKYGDMLRRFNAQIINKELYLNIDGLREKIFALFNLAPGAELTLTYIDEDGDVVTIVDDDDLRDVVRQALNPLRITVKVNTKQNGRQYARSSGSSTPLSLPRVQQPFQKLNSNISEILKSVPEPLCETLLKLSTELSSKTYSSAPGITELADYFSKIGLSYLDQRSESESGVQSSTQSEAPESTAAAREAKDLDSSKPEERSLRSNEGLPKFKPEAALGNNELKLGKTIVGSTDPLYLEEPSLKAVDAAIGSLNFDVGYPNNESLHESSCLDPKPSVVAATVDKKKKLKKSIRCYSNEESPLASSSLPLLANDVPIQKEVDKPSEPHDGPKPSNVGSSTGNADPTRRGHPVGGINYVLENSPVSHFGPGSVNKPPLFGIPRGNDSAAPSHSTIPPFRSIIQNDATGTIVHLGVSCDGCGSHPITGPRFKSKVKKNYDLCQICFLKMGNVSDYVRIAHEVDKQYPTSIKGLYGHHAEDQVIVKGCQDRTGIGKLDSCFIQDVNIVDETVMAPLTPFTKIWRMGNSGTSVWPQKTQLVWTGGDRLSNAFVVEVEIPVGGLPVGQEIDVAVDFVAPELPGRYISHWRMTSPSGIQFGAHIWVHIQVVASKEALSRTMVHGRQFVPVNSNKPVESVKLLVDAQPNNEQDAKFPINDILLVGDALLSAAPPSIATAQASVQEVSEKYDLEEKLLKELEEMGFIQELHLMGLVIQK</sequence>
<dbReference type="InterPro" id="IPR000433">
    <property type="entry name" value="Znf_ZZ"/>
</dbReference>
<proteinExistence type="predicted"/>
<dbReference type="SMART" id="SM00666">
    <property type="entry name" value="PB1"/>
    <property type="match status" value="1"/>
</dbReference>
<evidence type="ECO:0000256" key="1">
    <source>
        <dbReference type="ARBA" id="ARBA00022723"/>
    </source>
</evidence>
<dbReference type="PANTHER" id="PTHR20930:SF0">
    <property type="entry name" value="PROTEIN ILRUN"/>
    <property type="match status" value="1"/>
</dbReference>
<dbReference type="Pfam" id="PF16158">
    <property type="entry name" value="N_BRCA1_IG"/>
    <property type="match status" value="1"/>
</dbReference>
<dbReference type="Gene3D" id="2.60.40.10">
    <property type="entry name" value="Immunoglobulins"/>
    <property type="match status" value="1"/>
</dbReference>
<evidence type="ECO:0000313" key="8">
    <source>
        <dbReference type="Proteomes" id="UP000834106"/>
    </source>
</evidence>
<keyword evidence="8" id="KW-1185">Reference proteome</keyword>